<dbReference type="InterPro" id="IPR021109">
    <property type="entry name" value="Peptidase_aspartic_dom_sf"/>
</dbReference>
<evidence type="ECO:0000313" key="2">
    <source>
        <dbReference type="Proteomes" id="UP000887565"/>
    </source>
</evidence>
<reference evidence="3" key="1">
    <citation type="submission" date="2022-11" db="UniProtKB">
        <authorList>
            <consortium name="WormBaseParasite"/>
        </authorList>
    </citation>
    <scope>IDENTIFICATION</scope>
</reference>
<feature type="region of interest" description="Disordered" evidence="1">
    <location>
        <begin position="1"/>
        <end position="43"/>
    </location>
</feature>
<evidence type="ECO:0000313" key="3">
    <source>
        <dbReference type="WBParaSite" id="nRc.2.0.1.t01093-RA"/>
    </source>
</evidence>
<feature type="region of interest" description="Disordered" evidence="1">
    <location>
        <begin position="94"/>
        <end position="118"/>
    </location>
</feature>
<dbReference type="AlphaFoldDB" id="A0A915HHI9"/>
<dbReference type="PROSITE" id="PS00141">
    <property type="entry name" value="ASP_PROTEASE"/>
    <property type="match status" value="1"/>
</dbReference>
<evidence type="ECO:0000256" key="1">
    <source>
        <dbReference type="SAM" id="MobiDB-lite"/>
    </source>
</evidence>
<dbReference type="Gene3D" id="2.40.70.10">
    <property type="entry name" value="Acid Proteases"/>
    <property type="match status" value="1"/>
</dbReference>
<organism evidence="2 3">
    <name type="scientific">Romanomermis culicivorax</name>
    <name type="common">Nematode worm</name>
    <dbReference type="NCBI Taxonomy" id="13658"/>
    <lineage>
        <taxon>Eukaryota</taxon>
        <taxon>Metazoa</taxon>
        <taxon>Ecdysozoa</taxon>
        <taxon>Nematoda</taxon>
        <taxon>Enoplea</taxon>
        <taxon>Dorylaimia</taxon>
        <taxon>Mermithida</taxon>
        <taxon>Mermithoidea</taxon>
        <taxon>Mermithidae</taxon>
        <taxon>Romanomermis</taxon>
    </lineage>
</organism>
<dbReference type="GO" id="GO:0004190">
    <property type="term" value="F:aspartic-type endopeptidase activity"/>
    <property type="evidence" value="ECO:0007669"/>
    <property type="project" value="InterPro"/>
</dbReference>
<dbReference type="GO" id="GO:0006508">
    <property type="term" value="P:proteolysis"/>
    <property type="evidence" value="ECO:0007669"/>
    <property type="project" value="InterPro"/>
</dbReference>
<accession>A0A915HHI9</accession>
<dbReference type="Pfam" id="PF13650">
    <property type="entry name" value="Asp_protease_2"/>
    <property type="match status" value="1"/>
</dbReference>
<feature type="compositionally biased region" description="Low complexity" evidence="1">
    <location>
        <begin position="27"/>
        <end position="38"/>
    </location>
</feature>
<dbReference type="SUPFAM" id="SSF50630">
    <property type="entry name" value="Acid proteases"/>
    <property type="match status" value="1"/>
</dbReference>
<protein>
    <submittedName>
        <fullName evidence="3">Peptidase A2 domain-containing protein</fullName>
    </submittedName>
</protein>
<dbReference type="Proteomes" id="UP000887565">
    <property type="component" value="Unplaced"/>
</dbReference>
<dbReference type="InterPro" id="IPR001969">
    <property type="entry name" value="Aspartic_peptidase_AS"/>
</dbReference>
<proteinExistence type="predicted"/>
<dbReference type="CDD" id="cd00303">
    <property type="entry name" value="retropepsin_like"/>
    <property type="match status" value="1"/>
</dbReference>
<name>A0A915HHI9_ROMCU</name>
<sequence length="486" mass="54546">MLLEQLIQRYDHDHEESKLRQRPEEYPSSTHQQSPHHQSQPRDSYNNCFDCSASCDSPHTVLYQSTGLWCDVYKSPTHNTEDCIWLKPQNAQRNSGQDFGHQSHATQPPPTDFGTNSNDIGGQHDWRPCRRALPQREHLCDLSHSKFSAPVATTHSLQCHNCPICNHAYGLFMPNSQSLELLLTLPALLSTSTIATTDLDMRALNQSTSATNMIIPSKEIVSAMPIVSPGIVCWNATSHASHDPCHIRSSVCQIDNLMPSSKTFVCKYAPTKAFQIPIKLGAVKAQALIDTGAQCSVLSSGLIKRAFDKQSLQLPICGKIKVTDGVIVNANGPVFVMMESAFGEHMIKCVILDDDNNDQCIIGTNFLAHPDIYVILNFEDNYIEIQDVKLLLKVITSIRLHTELFLNATNDNVLQEIPEVERVSFYDDKLDTISQTEEIQAEQAVRHLQPSPHQLPPWWLEVRELAEPIFSSLKYQFPFRHIASNG</sequence>
<feature type="compositionally biased region" description="Basic and acidic residues" evidence="1">
    <location>
        <begin position="9"/>
        <end position="25"/>
    </location>
</feature>
<dbReference type="WBParaSite" id="nRc.2.0.1.t01093-RA">
    <property type="protein sequence ID" value="nRc.2.0.1.t01093-RA"/>
    <property type="gene ID" value="nRc.2.0.1.g01093"/>
</dbReference>
<keyword evidence="2" id="KW-1185">Reference proteome</keyword>